<evidence type="ECO:0000313" key="1">
    <source>
        <dbReference type="EMBL" id="AYV76731.1"/>
    </source>
</evidence>
<protein>
    <recommendedName>
        <fullName evidence="2">Ankyrin repeat protein</fullName>
    </recommendedName>
</protein>
<evidence type="ECO:0008006" key="2">
    <source>
        <dbReference type="Google" id="ProtNLM"/>
    </source>
</evidence>
<accession>A0A3G4ZRV6</accession>
<organism evidence="1">
    <name type="scientific">Terrestrivirus sp</name>
    <dbReference type="NCBI Taxonomy" id="2487775"/>
    <lineage>
        <taxon>Viruses</taxon>
        <taxon>Varidnaviria</taxon>
        <taxon>Bamfordvirae</taxon>
        <taxon>Nucleocytoviricota</taxon>
        <taxon>Megaviricetes</taxon>
        <taxon>Imitervirales</taxon>
        <taxon>Mimiviridae</taxon>
        <taxon>Klosneuvirinae</taxon>
    </lineage>
</organism>
<proteinExistence type="predicted"/>
<sequence length="431" mass="50582">MNHLLAKLNGTLSLNSYTEVLNKGKGKGVVNERQVTKNVTNDPGWSHFANRSKLDVPKYFNHHWFSVTLIDKYNSKLHRSDSSYHKKFMDMMDEFSQLDHIDQCNVFLSTRLGRKPEDGIKHIAYGSDGLMAFYLDDLINLWIEMIRAGFDPFDGYINKENNQFTYPIEIMAEYDLPHFKKDPGFNDLINEIFQQNKPADVYFYDKTYKKSLLLILCNQTVRINCLKALINVMQEHTIKYSEYITRYVNYEDENGKNCLHTILSTTTTENYWFESFVNLIKCGARIDTVIEGWNVVSRCFTNTKTLEYLLKEGQRPTLQYVPHESAMIRYQNNTHPNKQLPWTLQNLTPQLYVVHTLALQVQAKERASNENKNRLQKLIDEKVLKVLEMLKLYDEYNLTDYGRKTKLGYTVLDYAKRIGNEELLEYVESKL</sequence>
<name>A0A3G4ZRV6_9VIRU</name>
<reference evidence="1" key="1">
    <citation type="submission" date="2018-10" db="EMBL/GenBank/DDBJ databases">
        <title>Hidden diversity of soil giant viruses.</title>
        <authorList>
            <person name="Schulz F."/>
            <person name="Alteio L."/>
            <person name="Goudeau D."/>
            <person name="Ryan E.M."/>
            <person name="Malmstrom R.R."/>
            <person name="Blanchard J."/>
            <person name="Woyke T."/>
        </authorList>
    </citation>
    <scope>NUCLEOTIDE SEQUENCE</scope>
    <source>
        <strain evidence="1">TEV1</strain>
    </source>
</reference>
<gene>
    <name evidence="1" type="ORF">Terrestrivirus12_34</name>
</gene>
<dbReference type="EMBL" id="MK071990">
    <property type="protein sequence ID" value="AYV76731.1"/>
    <property type="molecule type" value="Genomic_DNA"/>
</dbReference>